<name>A0ABU3DJA2_9RHOB</name>
<dbReference type="SUPFAM" id="SSF53448">
    <property type="entry name" value="Nucleotide-diphospho-sugar transferases"/>
    <property type="match status" value="1"/>
</dbReference>
<dbReference type="Gene3D" id="3.90.550.10">
    <property type="entry name" value="Spore Coat Polysaccharide Biosynthesis Protein SpsA, Chain A"/>
    <property type="match status" value="1"/>
</dbReference>
<dbReference type="RefSeq" id="WP_311692640.1">
    <property type="nucleotide sequence ID" value="NZ_JAVRHL010000003.1"/>
</dbReference>
<dbReference type="Proteomes" id="UP001265259">
    <property type="component" value="Unassembled WGS sequence"/>
</dbReference>
<evidence type="ECO:0000256" key="2">
    <source>
        <dbReference type="ARBA" id="ARBA00022676"/>
    </source>
</evidence>
<feature type="domain" description="Glycosyltransferase 2-like" evidence="4">
    <location>
        <begin position="6"/>
        <end position="136"/>
    </location>
</feature>
<comment type="similarity">
    <text evidence="1">Belongs to the glycosyltransferase 2 family.</text>
</comment>
<dbReference type="Pfam" id="PF00535">
    <property type="entry name" value="Glycos_transf_2"/>
    <property type="match status" value="1"/>
</dbReference>
<evidence type="ECO:0000259" key="4">
    <source>
        <dbReference type="Pfam" id="PF00535"/>
    </source>
</evidence>
<evidence type="ECO:0000256" key="3">
    <source>
        <dbReference type="ARBA" id="ARBA00022679"/>
    </source>
</evidence>
<evidence type="ECO:0000313" key="6">
    <source>
        <dbReference type="Proteomes" id="UP001265259"/>
    </source>
</evidence>
<evidence type="ECO:0000256" key="1">
    <source>
        <dbReference type="ARBA" id="ARBA00006739"/>
    </source>
</evidence>
<accession>A0ABU3DJA2</accession>
<protein>
    <submittedName>
        <fullName evidence="5">Glycosyltransferase</fullName>
        <ecNumber evidence="5">2.4.-.-</ecNumber>
    </submittedName>
</protein>
<keyword evidence="2 5" id="KW-0328">Glycosyltransferase</keyword>
<comment type="caution">
    <text evidence="5">The sequence shown here is derived from an EMBL/GenBank/DDBJ whole genome shotgun (WGS) entry which is preliminary data.</text>
</comment>
<keyword evidence="3 5" id="KW-0808">Transferase</keyword>
<dbReference type="InterPro" id="IPR029044">
    <property type="entry name" value="Nucleotide-diphossugar_trans"/>
</dbReference>
<gene>
    <name evidence="5" type="ORF">RM543_13880</name>
</gene>
<dbReference type="EMBL" id="JAVRHL010000003">
    <property type="protein sequence ID" value="MDT0683777.1"/>
    <property type="molecule type" value="Genomic_DNA"/>
</dbReference>
<dbReference type="InterPro" id="IPR001173">
    <property type="entry name" value="Glyco_trans_2-like"/>
</dbReference>
<dbReference type="PANTHER" id="PTHR43179:SF12">
    <property type="entry name" value="GALACTOFURANOSYLTRANSFERASE GLFT2"/>
    <property type="match status" value="1"/>
</dbReference>
<keyword evidence="6" id="KW-1185">Reference proteome</keyword>
<dbReference type="PANTHER" id="PTHR43179">
    <property type="entry name" value="RHAMNOSYLTRANSFERASE WBBL"/>
    <property type="match status" value="1"/>
</dbReference>
<dbReference type="GO" id="GO:0016757">
    <property type="term" value="F:glycosyltransferase activity"/>
    <property type="evidence" value="ECO:0007669"/>
    <property type="project" value="UniProtKB-KW"/>
</dbReference>
<proteinExistence type="inferred from homology"/>
<dbReference type="EC" id="2.4.-.-" evidence="5"/>
<reference evidence="5 6" key="1">
    <citation type="submission" date="2023-09" db="EMBL/GenBank/DDBJ databases">
        <authorList>
            <person name="Rey-Velasco X."/>
        </authorList>
    </citation>
    <scope>NUCLEOTIDE SEQUENCE [LARGE SCALE GENOMIC DNA]</scope>
    <source>
        <strain evidence="5 6">F158</strain>
    </source>
</reference>
<evidence type="ECO:0000313" key="5">
    <source>
        <dbReference type="EMBL" id="MDT0683777.1"/>
    </source>
</evidence>
<sequence length="304" mass="31988">MSRIVIAVITRARSEALRRSLSALAAQNVPEGAELTLLVVENGDDGLAAGIAAEVAPEARVVVEPRLGIPHARNRAVEEALSLGAQWLAFVDDDEVAPPGWISALRDGAVAGGHDLAGGPVRPVPGADAGPREAEVAAWLARRAAVRDARRASGTGRLDLPTNNWIVRLAALERAGLRFDDKLLMTGGSDTDLSRRAQAAGLKLGWVPAAELTDEWPASRLRAGYIFRRARSQTLAKAALSPRRRSAHLMAAFLRGAGGGLRVLLWPLARGPALDGVRSLGIAAGHASAAFGAESRLYETTDGR</sequence>
<organism evidence="5 6">
    <name type="scientific">Tropicimonas omnivorans</name>
    <dbReference type="NCBI Taxonomy" id="3075590"/>
    <lineage>
        <taxon>Bacteria</taxon>
        <taxon>Pseudomonadati</taxon>
        <taxon>Pseudomonadota</taxon>
        <taxon>Alphaproteobacteria</taxon>
        <taxon>Rhodobacterales</taxon>
        <taxon>Roseobacteraceae</taxon>
        <taxon>Tropicimonas</taxon>
    </lineage>
</organism>